<dbReference type="PATRIC" id="fig|741277.3.peg.797"/>
<evidence type="ECO:0000313" key="3">
    <source>
        <dbReference type="Proteomes" id="UP000004344"/>
    </source>
</evidence>
<reference evidence="2 3" key="1">
    <citation type="submission" date="2011-09" db="EMBL/GenBank/DDBJ databases">
        <title>The draft genome of Fischerella sp. JSC-11.</title>
        <authorList>
            <consortium name="US DOE Joint Genome Institute (JGI-PGF)"/>
            <person name="Lucas S."/>
            <person name="Han J."/>
            <person name="Lapidus A."/>
            <person name="Cheng J.-F."/>
            <person name="Goodwin L."/>
            <person name="Pitluck S."/>
            <person name="Peters L."/>
            <person name="Land M.L."/>
            <person name="Hauser L."/>
            <person name="Sarkisova S."/>
            <person name="Bryant D.A."/>
            <person name="Brown I."/>
            <person name="Woyke T.J."/>
        </authorList>
    </citation>
    <scope>NUCLEOTIDE SEQUENCE [LARGE SCALE GENOMIC DNA]</scope>
    <source>
        <strain evidence="2 3">JSC-11</strain>
    </source>
</reference>
<dbReference type="InterPro" id="IPR049052">
    <property type="entry name" value="nSTAND1"/>
</dbReference>
<evidence type="ECO:0000313" key="2">
    <source>
        <dbReference type="EMBL" id="EHC18703.1"/>
    </source>
</evidence>
<name>G6FPA3_9CYAN</name>
<protein>
    <recommendedName>
        <fullName evidence="1">Novel STAND NTPase 1 domain-containing protein</fullName>
    </recommendedName>
</protein>
<keyword evidence="3" id="KW-1185">Reference proteome</keyword>
<dbReference type="Pfam" id="PF20703">
    <property type="entry name" value="nSTAND1"/>
    <property type="match status" value="1"/>
</dbReference>
<evidence type="ECO:0000259" key="1">
    <source>
        <dbReference type="Pfam" id="PF20703"/>
    </source>
</evidence>
<organism evidence="2 3">
    <name type="scientific">Fischerella thermalis JSC-11</name>
    <dbReference type="NCBI Taxonomy" id="741277"/>
    <lineage>
        <taxon>Bacteria</taxon>
        <taxon>Bacillati</taxon>
        <taxon>Cyanobacteriota</taxon>
        <taxon>Cyanophyceae</taxon>
        <taxon>Nostocales</taxon>
        <taxon>Hapalosiphonaceae</taxon>
        <taxon>Fischerella</taxon>
    </lineage>
</organism>
<proteinExistence type="predicted"/>
<accession>G6FPA3</accession>
<dbReference type="EMBL" id="AGIZ01000002">
    <property type="protein sequence ID" value="EHC18703.1"/>
    <property type="molecule type" value="Genomic_DNA"/>
</dbReference>
<sequence>MGGVVSSLVQKADSEYTILVQQHKSYERIIRNVMLRMIAVSDGKLSSRRVPLSELEYSEPANIQVQEVIQRFCEVGLLVRGQNNEGQAYVELADDALLQGWQKLLEWKQKNHESLILQRRLTPAAMEWKKHPKAKYLWNADPCLDLLRQILNSDHNWLNQVETEFV</sequence>
<dbReference type="AlphaFoldDB" id="G6FPA3"/>
<gene>
    <name evidence="2" type="ORF">FJSC11DRAFT_0683</name>
</gene>
<comment type="caution">
    <text evidence="2">The sequence shown here is derived from an EMBL/GenBank/DDBJ whole genome shotgun (WGS) entry which is preliminary data.</text>
</comment>
<feature type="domain" description="Novel STAND NTPase 1" evidence="1">
    <location>
        <begin position="1"/>
        <end position="133"/>
    </location>
</feature>
<dbReference type="Proteomes" id="UP000004344">
    <property type="component" value="Unassembled WGS sequence"/>
</dbReference>